<dbReference type="InterPro" id="IPR001314">
    <property type="entry name" value="Peptidase_S1A"/>
</dbReference>
<keyword evidence="9" id="KW-1185">Reference proteome</keyword>
<dbReference type="Pfam" id="PF00089">
    <property type="entry name" value="Trypsin"/>
    <property type="match status" value="1"/>
</dbReference>
<dbReference type="VEuPathDB" id="VectorBase:SCAU014102"/>
<evidence type="ECO:0000313" key="8">
    <source>
        <dbReference type="EnsemblMetazoa" id="SCAU014102-PA"/>
    </source>
</evidence>
<dbReference type="InterPro" id="IPR001254">
    <property type="entry name" value="Trypsin_dom"/>
</dbReference>
<dbReference type="SMART" id="SM00020">
    <property type="entry name" value="Tryp_SPc"/>
    <property type="match status" value="1"/>
</dbReference>
<gene>
    <name evidence="8" type="primary">106091022</name>
</gene>
<dbReference type="OrthoDB" id="6380398at2759"/>
<dbReference type="CDD" id="cd00190">
    <property type="entry name" value="Tryp_SPc"/>
    <property type="match status" value="1"/>
</dbReference>
<organism evidence="8 9">
    <name type="scientific">Stomoxys calcitrans</name>
    <name type="common">Stable fly</name>
    <name type="synonym">Conops calcitrans</name>
    <dbReference type="NCBI Taxonomy" id="35570"/>
    <lineage>
        <taxon>Eukaryota</taxon>
        <taxon>Metazoa</taxon>
        <taxon>Ecdysozoa</taxon>
        <taxon>Arthropoda</taxon>
        <taxon>Hexapoda</taxon>
        <taxon>Insecta</taxon>
        <taxon>Pterygota</taxon>
        <taxon>Neoptera</taxon>
        <taxon>Endopterygota</taxon>
        <taxon>Diptera</taxon>
        <taxon>Brachycera</taxon>
        <taxon>Muscomorpha</taxon>
        <taxon>Muscoidea</taxon>
        <taxon>Muscidae</taxon>
        <taxon>Stomoxys</taxon>
    </lineage>
</organism>
<keyword evidence="2" id="KW-0645">Protease</keyword>
<evidence type="ECO:0000256" key="4">
    <source>
        <dbReference type="ARBA" id="ARBA00022825"/>
    </source>
</evidence>
<keyword evidence="5" id="KW-1015">Disulfide bond</keyword>
<evidence type="ECO:0000256" key="3">
    <source>
        <dbReference type="ARBA" id="ARBA00022801"/>
    </source>
</evidence>
<evidence type="ECO:0000313" key="9">
    <source>
        <dbReference type="Proteomes" id="UP000095300"/>
    </source>
</evidence>
<dbReference type="InterPro" id="IPR043504">
    <property type="entry name" value="Peptidase_S1_PA_chymotrypsin"/>
</dbReference>
<evidence type="ECO:0000256" key="5">
    <source>
        <dbReference type="ARBA" id="ARBA00023157"/>
    </source>
</evidence>
<dbReference type="Proteomes" id="UP000095300">
    <property type="component" value="Unassembled WGS sequence"/>
</dbReference>
<proteinExistence type="inferred from homology"/>
<dbReference type="AlphaFoldDB" id="A0A1I8Q5L5"/>
<sequence>MKAFTALLTLGLIAFAWAAPQARIVGGDDAVLGQIPYQAALSIGGSYNCGAAILSERYALTALLCVCSAGSDRPWPPQLFTISAGTTDLYTGGSRITVEEITINPNYNDLTTGIALLKLSKPLVFSDYIQAIPLAESNPPIYADVEISGWGRTKEGEENMYRTLQINDASVMDSAQCARTLGRTNPDVICLEHPRKNGICRGDFGGPAVYEGKLVGIAAAVLEECGSFLPDIFTSVASNHKWIVEQMNN</sequence>
<protein>
    <recommendedName>
        <fullName evidence="7">Peptidase S1 domain-containing protein</fullName>
    </recommendedName>
</protein>
<name>A0A1I8Q5L5_STOCA</name>
<feature type="chain" id="PRO_5009327800" description="Peptidase S1 domain-containing protein" evidence="6">
    <location>
        <begin position="19"/>
        <end position="249"/>
    </location>
</feature>
<dbReference type="STRING" id="35570.A0A1I8Q5L5"/>
<dbReference type="InterPro" id="IPR009003">
    <property type="entry name" value="Peptidase_S1_PA"/>
</dbReference>
<evidence type="ECO:0000256" key="6">
    <source>
        <dbReference type="SAM" id="SignalP"/>
    </source>
</evidence>
<dbReference type="PANTHER" id="PTHR24276">
    <property type="entry name" value="POLYSERASE-RELATED"/>
    <property type="match status" value="1"/>
</dbReference>
<keyword evidence="4" id="KW-0720">Serine protease</keyword>
<evidence type="ECO:0000259" key="7">
    <source>
        <dbReference type="PROSITE" id="PS50240"/>
    </source>
</evidence>
<dbReference type="PROSITE" id="PS50240">
    <property type="entry name" value="TRYPSIN_DOM"/>
    <property type="match status" value="1"/>
</dbReference>
<dbReference type="PANTHER" id="PTHR24276:SF91">
    <property type="entry name" value="AT26814P-RELATED"/>
    <property type="match status" value="1"/>
</dbReference>
<accession>A0A1I8Q5L5</accession>
<dbReference type="PRINTS" id="PR00722">
    <property type="entry name" value="CHYMOTRYPSIN"/>
</dbReference>
<dbReference type="GO" id="GO:0006508">
    <property type="term" value="P:proteolysis"/>
    <property type="evidence" value="ECO:0007669"/>
    <property type="project" value="UniProtKB-KW"/>
</dbReference>
<dbReference type="EnsemblMetazoa" id="SCAU014102-RA">
    <property type="protein sequence ID" value="SCAU014102-PA"/>
    <property type="gene ID" value="SCAU014102"/>
</dbReference>
<reference evidence="8" key="1">
    <citation type="submission" date="2020-05" db="UniProtKB">
        <authorList>
            <consortium name="EnsemblMetazoa"/>
        </authorList>
    </citation>
    <scope>IDENTIFICATION</scope>
    <source>
        <strain evidence="8">USDA</strain>
    </source>
</reference>
<keyword evidence="6" id="KW-0732">Signal</keyword>
<dbReference type="InterPro" id="IPR050430">
    <property type="entry name" value="Peptidase_S1"/>
</dbReference>
<dbReference type="Gene3D" id="2.40.10.10">
    <property type="entry name" value="Trypsin-like serine proteases"/>
    <property type="match status" value="2"/>
</dbReference>
<evidence type="ECO:0000256" key="1">
    <source>
        <dbReference type="ARBA" id="ARBA00007664"/>
    </source>
</evidence>
<dbReference type="SUPFAM" id="SSF50494">
    <property type="entry name" value="Trypsin-like serine proteases"/>
    <property type="match status" value="1"/>
</dbReference>
<feature type="domain" description="Peptidase S1" evidence="7">
    <location>
        <begin position="24"/>
        <end position="248"/>
    </location>
</feature>
<feature type="signal peptide" evidence="6">
    <location>
        <begin position="1"/>
        <end position="18"/>
    </location>
</feature>
<evidence type="ECO:0000256" key="2">
    <source>
        <dbReference type="ARBA" id="ARBA00022670"/>
    </source>
</evidence>
<keyword evidence="3" id="KW-0378">Hydrolase</keyword>
<dbReference type="KEGG" id="scac:106091022"/>
<comment type="similarity">
    <text evidence="1">Belongs to the peptidase S1 family.</text>
</comment>
<dbReference type="GO" id="GO:0004252">
    <property type="term" value="F:serine-type endopeptidase activity"/>
    <property type="evidence" value="ECO:0007669"/>
    <property type="project" value="InterPro"/>
</dbReference>